<keyword evidence="1" id="KW-1133">Transmembrane helix</keyword>
<feature type="transmembrane region" description="Helical" evidence="1">
    <location>
        <begin position="17"/>
        <end position="34"/>
    </location>
</feature>
<proteinExistence type="predicted"/>
<keyword evidence="3" id="KW-1185">Reference proteome</keyword>
<feature type="transmembrane region" description="Helical" evidence="1">
    <location>
        <begin position="276"/>
        <end position="294"/>
    </location>
</feature>
<comment type="caution">
    <text evidence="2">The sequence shown here is derived from an EMBL/GenBank/DDBJ whole genome shotgun (WGS) entry which is preliminary data.</text>
</comment>
<protein>
    <recommendedName>
        <fullName evidence="4">O-antigen ligase domain-containing protein</fullName>
    </recommendedName>
</protein>
<accession>A0A2K1E3B6</accession>
<feature type="transmembrane region" description="Helical" evidence="1">
    <location>
        <begin position="55"/>
        <end position="71"/>
    </location>
</feature>
<reference evidence="2 3" key="1">
    <citation type="submission" date="2018-01" db="EMBL/GenBank/DDBJ databases">
        <title>The draft genome of Hanstruepera neustonica JCM19743.</title>
        <authorList>
            <person name="He R.-H."/>
            <person name="Du Z.-J."/>
        </authorList>
    </citation>
    <scope>NUCLEOTIDE SEQUENCE [LARGE SCALE GENOMIC DNA]</scope>
    <source>
        <strain evidence="2 3">JCM19743</strain>
    </source>
</reference>
<dbReference type="RefSeq" id="WP_103050632.1">
    <property type="nucleotide sequence ID" value="NZ_POWF01000001.1"/>
</dbReference>
<feature type="transmembrane region" description="Helical" evidence="1">
    <location>
        <begin position="77"/>
        <end position="105"/>
    </location>
</feature>
<sequence length="303" mass="35446">MSSSTVLDKITSYAQKAFYILVFIIVLDIAFEIYPRENRFSIQSIELFFKHTSRYAFAFSFIFLLLLSKYQKQRLGLLFFVLFIGALSLRVKYFGFVFFVIILLFQGKKLIKTPKPVFLWSIALLLTVLAFLFREKIKLYFSFENIDEAWSRAVILYYSFIIGFDYFPLGTGFGTFSSYYSGAYYSWVYDLYGISNVYGIKRSYWNFVADQYWPMVLGQFGYFGLISMFFIVYNYLMLFLNNVKSNIANTSYFTHLSLILGLLLLLIDSTSDSIFSQQRAVVMFAYFALVMNTVNSRESITNK</sequence>
<evidence type="ECO:0000313" key="3">
    <source>
        <dbReference type="Proteomes" id="UP000236641"/>
    </source>
</evidence>
<dbReference type="OrthoDB" id="1100198at2"/>
<evidence type="ECO:0000313" key="2">
    <source>
        <dbReference type="EMBL" id="PNQ74779.1"/>
    </source>
</evidence>
<name>A0A2K1E3B6_9FLAO</name>
<gene>
    <name evidence="2" type="ORF">C1T31_01165</name>
</gene>
<feature type="transmembrane region" description="Helical" evidence="1">
    <location>
        <begin position="220"/>
        <end position="240"/>
    </location>
</feature>
<dbReference type="Proteomes" id="UP000236641">
    <property type="component" value="Unassembled WGS sequence"/>
</dbReference>
<evidence type="ECO:0008006" key="4">
    <source>
        <dbReference type="Google" id="ProtNLM"/>
    </source>
</evidence>
<feature type="transmembrane region" description="Helical" evidence="1">
    <location>
        <begin position="252"/>
        <end position="270"/>
    </location>
</feature>
<feature type="transmembrane region" description="Helical" evidence="1">
    <location>
        <begin position="154"/>
        <end position="176"/>
    </location>
</feature>
<keyword evidence="1" id="KW-0812">Transmembrane</keyword>
<dbReference type="EMBL" id="POWF01000001">
    <property type="protein sequence ID" value="PNQ74779.1"/>
    <property type="molecule type" value="Genomic_DNA"/>
</dbReference>
<dbReference type="AlphaFoldDB" id="A0A2K1E3B6"/>
<keyword evidence="1" id="KW-0472">Membrane</keyword>
<feature type="transmembrane region" description="Helical" evidence="1">
    <location>
        <begin position="117"/>
        <end position="134"/>
    </location>
</feature>
<evidence type="ECO:0000256" key="1">
    <source>
        <dbReference type="SAM" id="Phobius"/>
    </source>
</evidence>
<organism evidence="2 3">
    <name type="scientific">Hanstruepera neustonica</name>
    <dbReference type="NCBI Taxonomy" id="1445657"/>
    <lineage>
        <taxon>Bacteria</taxon>
        <taxon>Pseudomonadati</taxon>
        <taxon>Bacteroidota</taxon>
        <taxon>Flavobacteriia</taxon>
        <taxon>Flavobacteriales</taxon>
        <taxon>Flavobacteriaceae</taxon>
        <taxon>Hanstruepera</taxon>
    </lineage>
</organism>